<sequence>MASPSSKKADEPGPLELRSLPVETVIKIYCELDIKAALRLAQTSKHMHDVYEKHSIYILGPILMRDFSPLDGLLRLIDVSRNDFEVPFSAWFNRRIYFAGWLISDDDERFASVPEIQFRQEHVPKVMEVVKAVSKWEYAFPRLRFAELAEERRRLRAHEKARLRCALYNLWRSAEQGEVRANSLRLLSTMELYELQDLWKTIRAAVATQLCPSVTMLLRNEGDAMTDVYLELRGWGDGPENDIIVGNVLRLRPDKLLQLLDFVAEHPTVSKDKLVSKIRAHHPTVDSAFESLSHTLTRVIGERLHIFPQELNESVTKFVAERNFPIPFGGILDDESAMEELRSQLSSDGGEGLAEEDS</sequence>
<dbReference type="Proteomes" id="UP001174691">
    <property type="component" value="Unassembled WGS sequence"/>
</dbReference>
<dbReference type="InterPro" id="IPR001810">
    <property type="entry name" value="F-box_dom"/>
</dbReference>
<proteinExistence type="predicted"/>
<dbReference type="SUPFAM" id="SSF81383">
    <property type="entry name" value="F-box domain"/>
    <property type="match status" value="1"/>
</dbReference>
<evidence type="ECO:0000259" key="1">
    <source>
        <dbReference type="PROSITE" id="PS50181"/>
    </source>
</evidence>
<organism evidence="2 3">
    <name type="scientific">Coniochaeta hoffmannii</name>
    <dbReference type="NCBI Taxonomy" id="91930"/>
    <lineage>
        <taxon>Eukaryota</taxon>
        <taxon>Fungi</taxon>
        <taxon>Dikarya</taxon>
        <taxon>Ascomycota</taxon>
        <taxon>Pezizomycotina</taxon>
        <taxon>Sordariomycetes</taxon>
        <taxon>Sordariomycetidae</taxon>
        <taxon>Coniochaetales</taxon>
        <taxon>Coniochaetaceae</taxon>
        <taxon>Coniochaeta</taxon>
    </lineage>
</organism>
<reference evidence="2" key="1">
    <citation type="submission" date="2022-07" db="EMBL/GenBank/DDBJ databases">
        <title>Fungi with potential for degradation of polypropylene.</title>
        <authorList>
            <person name="Gostincar C."/>
        </authorList>
    </citation>
    <scope>NUCLEOTIDE SEQUENCE</scope>
    <source>
        <strain evidence="2">EXF-13287</strain>
    </source>
</reference>
<dbReference type="EMBL" id="JANBVN010000057">
    <property type="protein sequence ID" value="KAJ9152313.1"/>
    <property type="molecule type" value="Genomic_DNA"/>
</dbReference>
<evidence type="ECO:0000313" key="3">
    <source>
        <dbReference type="Proteomes" id="UP001174691"/>
    </source>
</evidence>
<dbReference type="InterPro" id="IPR036047">
    <property type="entry name" value="F-box-like_dom_sf"/>
</dbReference>
<protein>
    <recommendedName>
        <fullName evidence="1">F-box domain-containing protein</fullName>
    </recommendedName>
</protein>
<keyword evidence="3" id="KW-1185">Reference proteome</keyword>
<name>A0AA38VY36_9PEZI</name>
<feature type="domain" description="F-box" evidence="1">
    <location>
        <begin position="14"/>
        <end position="57"/>
    </location>
</feature>
<evidence type="ECO:0000313" key="2">
    <source>
        <dbReference type="EMBL" id="KAJ9152313.1"/>
    </source>
</evidence>
<comment type="caution">
    <text evidence="2">The sequence shown here is derived from an EMBL/GenBank/DDBJ whole genome shotgun (WGS) entry which is preliminary data.</text>
</comment>
<accession>A0AA38VY36</accession>
<dbReference type="AlphaFoldDB" id="A0AA38VY36"/>
<gene>
    <name evidence="2" type="ORF">NKR19_g4563</name>
</gene>
<dbReference type="PROSITE" id="PS50181">
    <property type="entry name" value="FBOX"/>
    <property type="match status" value="1"/>
</dbReference>
<dbReference type="CDD" id="cd09917">
    <property type="entry name" value="F-box_SF"/>
    <property type="match status" value="1"/>
</dbReference>